<feature type="transmembrane region" description="Helical" evidence="5">
    <location>
        <begin position="261"/>
        <end position="284"/>
    </location>
</feature>
<keyword evidence="3 5" id="KW-1133">Transmembrane helix</keyword>
<dbReference type="SUPFAM" id="SSF103473">
    <property type="entry name" value="MFS general substrate transporter"/>
    <property type="match status" value="1"/>
</dbReference>
<keyword evidence="4 5" id="KW-0472">Membrane</keyword>
<feature type="transmembrane region" description="Helical" evidence="5">
    <location>
        <begin position="109"/>
        <end position="130"/>
    </location>
</feature>
<feature type="transmembrane region" description="Helical" evidence="5">
    <location>
        <begin position="84"/>
        <end position="102"/>
    </location>
</feature>
<dbReference type="EMBL" id="MU006847">
    <property type="protein sequence ID" value="KAF2634255.1"/>
    <property type="molecule type" value="Genomic_DNA"/>
</dbReference>
<dbReference type="PROSITE" id="PS50850">
    <property type="entry name" value="MFS"/>
    <property type="match status" value="1"/>
</dbReference>
<dbReference type="FunFam" id="1.20.1250.20:FF:000286">
    <property type="entry name" value="MFS efflux transporter"/>
    <property type="match status" value="1"/>
</dbReference>
<evidence type="ECO:0000256" key="1">
    <source>
        <dbReference type="ARBA" id="ARBA00004141"/>
    </source>
</evidence>
<feature type="transmembrane region" description="Helical" evidence="5">
    <location>
        <begin position="328"/>
        <end position="346"/>
    </location>
</feature>
<comment type="subcellular location">
    <subcellularLocation>
        <location evidence="1">Membrane</location>
        <topology evidence="1">Multi-pass membrane protein</topology>
    </subcellularLocation>
</comment>
<dbReference type="InterPro" id="IPR020846">
    <property type="entry name" value="MFS_dom"/>
</dbReference>
<dbReference type="InterPro" id="IPR051788">
    <property type="entry name" value="MFS_Transporter"/>
</dbReference>
<feature type="transmembrane region" description="Helical" evidence="5">
    <location>
        <begin position="202"/>
        <end position="222"/>
    </location>
</feature>
<evidence type="ECO:0000313" key="7">
    <source>
        <dbReference type="EMBL" id="KAF2634255.1"/>
    </source>
</evidence>
<accession>A0A6A6RGK1</accession>
<keyword evidence="2 5" id="KW-0812">Transmembrane</keyword>
<dbReference type="InterPro" id="IPR036259">
    <property type="entry name" value="MFS_trans_sf"/>
</dbReference>
<protein>
    <submittedName>
        <fullName evidence="7">MFS general substrate transporter</fullName>
    </submittedName>
</protein>
<dbReference type="InterPro" id="IPR011701">
    <property type="entry name" value="MFS"/>
</dbReference>
<evidence type="ECO:0000256" key="5">
    <source>
        <dbReference type="SAM" id="Phobius"/>
    </source>
</evidence>
<name>A0A6A6RGK1_9PLEO</name>
<dbReference type="PANTHER" id="PTHR23514:SF16">
    <property type="entry name" value="TRANSPORTER, PUTATIVE (AFU_ORTHOLOGUE AFUA_2G17270)-RELATED"/>
    <property type="match status" value="1"/>
</dbReference>
<dbReference type="Proteomes" id="UP000799753">
    <property type="component" value="Unassembled WGS sequence"/>
</dbReference>
<feature type="transmembrane region" description="Helical" evidence="5">
    <location>
        <begin position="299"/>
        <end position="316"/>
    </location>
</feature>
<reference evidence="7" key="1">
    <citation type="journal article" date="2020" name="Stud. Mycol.">
        <title>101 Dothideomycetes genomes: a test case for predicting lifestyles and emergence of pathogens.</title>
        <authorList>
            <person name="Haridas S."/>
            <person name="Albert R."/>
            <person name="Binder M."/>
            <person name="Bloem J."/>
            <person name="Labutti K."/>
            <person name="Salamov A."/>
            <person name="Andreopoulos B."/>
            <person name="Baker S."/>
            <person name="Barry K."/>
            <person name="Bills G."/>
            <person name="Bluhm B."/>
            <person name="Cannon C."/>
            <person name="Castanera R."/>
            <person name="Culley D."/>
            <person name="Daum C."/>
            <person name="Ezra D."/>
            <person name="Gonzalez J."/>
            <person name="Henrissat B."/>
            <person name="Kuo A."/>
            <person name="Liang C."/>
            <person name="Lipzen A."/>
            <person name="Lutzoni F."/>
            <person name="Magnuson J."/>
            <person name="Mondo S."/>
            <person name="Nolan M."/>
            <person name="Ohm R."/>
            <person name="Pangilinan J."/>
            <person name="Park H.-J."/>
            <person name="Ramirez L."/>
            <person name="Alfaro M."/>
            <person name="Sun H."/>
            <person name="Tritt A."/>
            <person name="Yoshinaga Y."/>
            <person name="Zwiers L.-H."/>
            <person name="Turgeon B."/>
            <person name="Goodwin S."/>
            <person name="Spatafora J."/>
            <person name="Crous P."/>
            <person name="Grigoriev I."/>
        </authorList>
    </citation>
    <scope>NUCLEOTIDE SEQUENCE</scope>
    <source>
        <strain evidence="7">CBS 473.64</strain>
    </source>
</reference>
<dbReference type="Gene3D" id="1.20.1250.20">
    <property type="entry name" value="MFS general substrate transporter like domains"/>
    <property type="match status" value="1"/>
</dbReference>
<evidence type="ECO:0000313" key="8">
    <source>
        <dbReference type="Proteomes" id="UP000799753"/>
    </source>
</evidence>
<dbReference type="GO" id="GO:0016020">
    <property type="term" value="C:membrane"/>
    <property type="evidence" value="ECO:0007669"/>
    <property type="project" value="UniProtKB-SubCell"/>
</dbReference>
<evidence type="ECO:0000256" key="2">
    <source>
        <dbReference type="ARBA" id="ARBA00022692"/>
    </source>
</evidence>
<feature type="domain" description="Major facilitator superfamily (MFS) profile" evidence="6">
    <location>
        <begin position="49"/>
        <end position="441"/>
    </location>
</feature>
<dbReference type="GO" id="GO:0022857">
    <property type="term" value="F:transmembrane transporter activity"/>
    <property type="evidence" value="ECO:0007669"/>
    <property type="project" value="InterPro"/>
</dbReference>
<feature type="transmembrane region" description="Helical" evidence="5">
    <location>
        <begin position="416"/>
        <end position="435"/>
    </location>
</feature>
<feature type="transmembrane region" description="Helical" evidence="5">
    <location>
        <begin position="136"/>
        <end position="152"/>
    </location>
</feature>
<proteinExistence type="predicted"/>
<evidence type="ECO:0000259" key="6">
    <source>
        <dbReference type="PROSITE" id="PS50850"/>
    </source>
</evidence>
<dbReference type="PANTHER" id="PTHR23514">
    <property type="entry name" value="BYPASS OF STOP CODON PROTEIN 6"/>
    <property type="match status" value="1"/>
</dbReference>
<organism evidence="7 8">
    <name type="scientific">Massarina eburnea CBS 473.64</name>
    <dbReference type="NCBI Taxonomy" id="1395130"/>
    <lineage>
        <taxon>Eukaryota</taxon>
        <taxon>Fungi</taxon>
        <taxon>Dikarya</taxon>
        <taxon>Ascomycota</taxon>
        <taxon>Pezizomycotina</taxon>
        <taxon>Dothideomycetes</taxon>
        <taxon>Pleosporomycetidae</taxon>
        <taxon>Pleosporales</taxon>
        <taxon>Massarineae</taxon>
        <taxon>Massarinaceae</taxon>
        <taxon>Massarina</taxon>
    </lineage>
</organism>
<dbReference type="Pfam" id="PF07690">
    <property type="entry name" value="MFS_1"/>
    <property type="match status" value="1"/>
</dbReference>
<evidence type="ECO:0000256" key="3">
    <source>
        <dbReference type="ARBA" id="ARBA00022989"/>
    </source>
</evidence>
<feature type="transmembrane region" description="Helical" evidence="5">
    <location>
        <begin position="352"/>
        <end position="374"/>
    </location>
</feature>
<feature type="transmembrane region" description="Helical" evidence="5">
    <location>
        <begin position="173"/>
        <end position="196"/>
    </location>
</feature>
<keyword evidence="8" id="KW-1185">Reference proteome</keyword>
<sequence>MSTTTVTQIAQENINVDDVELRSTDHGAPMTPLEIADEDTGLSRKNVLKIVAAGCSFFFAGANDGSLGALTPYILRTYNVGTEWISLIYATTFLGWVLVAATNSHVARYLQLGTILTMGAVMQLAALLLRFWTPPFGLYVATFFLQAAGMAYNDTHANTFVASVKGAHRWLGFIHAMYALGCLVSPLVATSIAASVGDRWPLFYLFLVGIGAVNIVAVLITFRDSMKFKVPSPTESTEEIGSVSRSKNATRDIRDTLKSPAVYLLALFYFFMLGVGITAGGWVVEYLVSARNGRLPDVGYIPSGLWGGVFLGRVILAEPTHRFGERRMSMMYVFLILTLQLIFWLVPNLVSSAVAICFLGFFYGPLFATGMSIGSKLFDKRIQPTAIGFVFVLAQAGGALFPALTGVIASRAGVKVMQPMLVGLIVAMGIAWALVPRVPKRNE</sequence>
<gene>
    <name evidence="7" type="ORF">P280DRAFT_439268</name>
</gene>
<feature type="transmembrane region" description="Helical" evidence="5">
    <location>
        <begin position="386"/>
        <end position="410"/>
    </location>
</feature>
<dbReference type="AlphaFoldDB" id="A0A6A6RGK1"/>
<dbReference type="OrthoDB" id="413079at2759"/>
<evidence type="ECO:0000256" key="4">
    <source>
        <dbReference type="ARBA" id="ARBA00023136"/>
    </source>
</evidence>